<evidence type="ECO:0000256" key="6">
    <source>
        <dbReference type="ARBA" id="ARBA00023136"/>
    </source>
</evidence>
<evidence type="ECO:0000313" key="9">
    <source>
        <dbReference type="Proteomes" id="UP000770889"/>
    </source>
</evidence>
<comment type="subcellular location">
    <subcellularLocation>
        <location evidence="1">Cell membrane</location>
        <topology evidence="1">Multi-pass membrane protein</topology>
    </subcellularLocation>
</comment>
<dbReference type="Pfam" id="PF01899">
    <property type="entry name" value="MNHE"/>
    <property type="match status" value="1"/>
</dbReference>
<gene>
    <name evidence="8" type="ORF">KME65_02060</name>
</gene>
<protein>
    <submittedName>
        <fullName evidence="8">Na+/H+ antiporter subunit E</fullName>
    </submittedName>
</protein>
<sequence>MMVISYTSFLFLVWILLSGHFEPLMLGLGLVSVLLTVFLVKRMTLIDHESYPLHLSSKIPGFLVFIMREIVKANIDVIKRIMTFKRSSISPQLFEVPASLKTDLGRVIYANSITLTPGTVSVELTREKILVHALTKEAADDLSSGKMAKSIPDAAVGRKGD</sequence>
<keyword evidence="4 7" id="KW-0812">Transmembrane</keyword>
<accession>A0A944QRF6</accession>
<reference evidence="8 9" key="1">
    <citation type="submission" date="2021-05" db="EMBL/GenBank/DDBJ databases">
        <title>Genetic and Functional Diversity in Clade A Lucinid endosymbionts from the Bahamas.</title>
        <authorList>
            <person name="Giani N.M."/>
            <person name="Engel A.S."/>
            <person name="Campbell B.J."/>
        </authorList>
    </citation>
    <scope>NUCLEOTIDE SEQUENCE [LARGE SCALE GENOMIC DNA]</scope>
    <source>
        <strain evidence="8">LUC16012Gg_MoonRockCtena</strain>
    </source>
</reference>
<dbReference type="GO" id="GO:0008324">
    <property type="term" value="F:monoatomic cation transmembrane transporter activity"/>
    <property type="evidence" value="ECO:0007669"/>
    <property type="project" value="InterPro"/>
</dbReference>
<evidence type="ECO:0000256" key="2">
    <source>
        <dbReference type="ARBA" id="ARBA00006228"/>
    </source>
</evidence>
<evidence type="ECO:0000256" key="5">
    <source>
        <dbReference type="ARBA" id="ARBA00022989"/>
    </source>
</evidence>
<dbReference type="EMBL" id="JAHHGM010000001">
    <property type="protein sequence ID" value="MBT2987723.1"/>
    <property type="molecule type" value="Genomic_DNA"/>
</dbReference>
<evidence type="ECO:0000256" key="4">
    <source>
        <dbReference type="ARBA" id="ARBA00022692"/>
    </source>
</evidence>
<comment type="caution">
    <text evidence="8">The sequence shown here is derived from an EMBL/GenBank/DDBJ whole genome shotgun (WGS) entry which is preliminary data.</text>
</comment>
<feature type="transmembrane region" description="Helical" evidence="7">
    <location>
        <begin position="12"/>
        <end position="40"/>
    </location>
</feature>
<keyword evidence="6 7" id="KW-0472">Membrane</keyword>
<dbReference type="PIRSF" id="PIRSF019239">
    <property type="entry name" value="MrpE"/>
    <property type="match status" value="1"/>
</dbReference>
<dbReference type="InterPro" id="IPR002758">
    <property type="entry name" value="Cation_antiport_E"/>
</dbReference>
<evidence type="ECO:0000256" key="7">
    <source>
        <dbReference type="SAM" id="Phobius"/>
    </source>
</evidence>
<dbReference type="Proteomes" id="UP000770889">
    <property type="component" value="Unassembled WGS sequence"/>
</dbReference>
<evidence type="ECO:0000256" key="1">
    <source>
        <dbReference type="ARBA" id="ARBA00004651"/>
    </source>
</evidence>
<dbReference type="PANTHER" id="PTHR34584:SF1">
    <property type="entry name" value="NA(+)_H(+) ANTIPORTER SUBUNIT E1"/>
    <property type="match status" value="1"/>
</dbReference>
<keyword evidence="3" id="KW-1003">Cell membrane</keyword>
<keyword evidence="5 7" id="KW-1133">Transmembrane helix</keyword>
<evidence type="ECO:0000313" key="8">
    <source>
        <dbReference type="EMBL" id="MBT2987723.1"/>
    </source>
</evidence>
<dbReference type="PANTHER" id="PTHR34584">
    <property type="entry name" value="NA(+)/H(+) ANTIPORTER SUBUNIT E1"/>
    <property type="match status" value="1"/>
</dbReference>
<dbReference type="GO" id="GO:0005886">
    <property type="term" value="C:plasma membrane"/>
    <property type="evidence" value="ECO:0007669"/>
    <property type="project" value="UniProtKB-SubCell"/>
</dbReference>
<organism evidence="8 9">
    <name type="scientific">Candidatus Thiodiazotropha taylori</name>
    <dbReference type="NCBI Taxonomy" id="2792791"/>
    <lineage>
        <taxon>Bacteria</taxon>
        <taxon>Pseudomonadati</taxon>
        <taxon>Pseudomonadota</taxon>
        <taxon>Gammaproteobacteria</taxon>
        <taxon>Chromatiales</taxon>
        <taxon>Sedimenticolaceae</taxon>
        <taxon>Candidatus Thiodiazotropha</taxon>
    </lineage>
</organism>
<evidence type="ECO:0000256" key="3">
    <source>
        <dbReference type="ARBA" id="ARBA00022475"/>
    </source>
</evidence>
<proteinExistence type="inferred from homology"/>
<dbReference type="AlphaFoldDB" id="A0A944QRF6"/>
<name>A0A944QRF6_9GAMM</name>
<comment type="similarity">
    <text evidence="2">Belongs to the CPA3 antiporters (TC 2.A.63) subunit E family.</text>
</comment>